<dbReference type="Proteomes" id="UP000697710">
    <property type="component" value="Unassembled WGS sequence"/>
</dbReference>
<evidence type="ECO:0008006" key="3">
    <source>
        <dbReference type="Google" id="ProtNLM"/>
    </source>
</evidence>
<evidence type="ECO:0000313" key="1">
    <source>
        <dbReference type="EMBL" id="MCA9728652.1"/>
    </source>
</evidence>
<dbReference type="AlphaFoldDB" id="A0A956RQP1"/>
<reference evidence="1" key="1">
    <citation type="submission" date="2020-04" db="EMBL/GenBank/DDBJ databases">
        <authorList>
            <person name="Zhang T."/>
        </authorList>
    </citation>
    <scope>NUCLEOTIDE SEQUENCE</scope>
    <source>
        <strain evidence="1">HKST-UBA01</strain>
    </source>
</reference>
<dbReference type="Gene3D" id="1.25.40.10">
    <property type="entry name" value="Tetratricopeptide repeat domain"/>
    <property type="match status" value="1"/>
</dbReference>
<name>A0A956RQP1_UNCEI</name>
<evidence type="ECO:0000313" key="2">
    <source>
        <dbReference type="Proteomes" id="UP000697710"/>
    </source>
</evidence>
<dbReference type="EMBL" id="JAGQHR010000441">
    <property type="protein sequence ID" value="MCA9728652.1"/>
    <property type="molecule type" value="Genomic_DNA"/>
</dbReference>
<organism evidence="1 2">
    <name type="scientific">Eiseniibacteriota bacterium</name>
    <dbReference type="NCBI Taxonomy" id="2212470"/>
    <lineage>
        <taxon>Bacteria</taxon>
        <taxon>Candidatus Eiseniibacteriota</taxon>
    </lineage>
</organism>
<reference evidence="1" key="2">
    <citation type="journal article" date="2021" name="Microbiome">
        <title>Successional dynamics and alternative stable states in a saline activated sludge microbial community over 9 years.</title>
        <authorList>
            <person name="Wang Y."/>
            <person name="Ye J."/>
            <person name="Ju F."/>
            <person name="Liu L."/>
            <person name="Boyd J.A."/>
            <person name="Deng Y."/>
            <person name="Parks D.H."/>
            <person name="Jiang X."/>
            <person name="Yin X."/>
            <person name="Woodcroft B.J."/>
            <person name="Tyson G.W."/>
            <person name="Hugenholtz P."/>
            <person name="Polz M.F."/>
            <person name="Zhang T."/>
        </authorList>
    </citation>
    <scope>NUCLEOTIDE SEQUENCE</scope>
    <source>
        <strain evidence="1">HKST-UBA01</strain>
    </source>
</reference>
<gene>
    <name evidence="1" type="ORF">KC729_13265</name>
</gene>
<proteinExistence type="predicted"/>
<feature type="non-terminal residue" evidence="1">
    <location>
        <position position="487"/>
    </location>
</feature>
<dbReference type="SUPFAM" id="SSF48452">
    <property type="entry name" value="TPR-like"/>
    <property type="match status" value="2"/>
</dbReference>
<comment type="caution">
    <text evidence="1">The sequence shown here is derived from an EMBL/GenBank/DDBJ whole genome shotgun (WGS) entry which is preliminary data.</text>
</comment>
<protein>
    <recommendedName>
        <fullName evidence="3">Tetratricopeptide repeat protein</fullName>
    </recommendedName>
</protein>
<accession>A0A956RQP1</accession>
<sequence>MGEPRPPDGSSGAAHAEADPVSQLEALLALPAEPDLLDRWAASRAPDPLRHFYQIAMQGLGVAPDRVLDAVRHLRTALPEGTLARDALLARLEAHGLRGVGRASASVTLYARAASLYARLGDRAEQVRTAVGWSFALALAGDPREAERVGRGARALLGPGEAVLGARLDTNVATAWQLAGSFDRATMAFQRAFAVLRDAGMAADAGLVAHNLGSLALMSGHADAAELRCREALLLFGTASTGLQPLYSRTILAAVDLTRGRWNEALAAIGMLREDFEQRGDARARAWLHRELAHLFASVGALEAALPEAEAAVGIFREAALTVDAAHTAVLFGRLLARQGQTQAAAAELANARVHFAHSDNRAQLHRVDLERARLQLASGDPTGALATLAPARAYLEKRDPQGDGALARAVAGEIHLHRNHPRLARRLLERAYRDVRRHPAKLERPRFAILAARAATDPAEVTRWTRRALDELERNLLRFGTRQMRV</sequence>
<dbReference type="InterPro" id="IPR011990">
    <property type="entry name" value="TPR-like_helical_dom_sf"/>
</dbReference>